<feature type="compositionally biased region" description="Low complexity" evidence="1">
    <location>
        <begin position="528"/>
        <end position="551"/>
    </location>
</feature>
<dbReference type="Pfam" id="PF04090">
    <property type="entry name" value="Rrn11"/>
    <property type="match status" value="1"/>
</dbReference>
<feature type="region of interest" description="Disordered" evidence="1">
    <location>
        <begin position="502"/>
        <end position="598"/>
    </location>
</feature>
<name>A0AAV5RPA0_STABA</name>
<evidence type="ECO:0000256" key="1">
    <source>
        <dbReference type="SAM" id="MobiDB-lite"/>
    </source>
</evidence>
<feature type="compositionally biased region" description="Acidic residues" evidence="1">
    <location>
        <begin position="452"/>
        <end position="466"/>
    </location>
</feature>
<accession>A0AAV5RPA0</accession>
<evidence type="ECO:0000313" key="2">
    <source>
        <dbReference type="EMBL" id="GMM53350.1"/>
    </source>
</evidence>
<organism evidence="2 3">
    <name type="scientific">Starmerella bacillaris</name>
    <name type="common">Yeast</name>
    <name type="synonym">Candida zemplinina</name>
    <dbReference type="NCBI Taxonomy" id="1247836"/>
    <lineage>
        <taxon>Eukaryota</taxon>
        <taxon>Fungi</taxon>
        <taxon>Dikarya</taxon>
        <taxon>Ascomycota</taxon>
        <taxon>Saccharomycotina</taxon>
        <taxon>Dipodascomycetes</taxon>
        <taxon>Dipodascales</taxon>
        <taxon>Trichomonascaceae</taxon>
        <taxon>Starmerella</taxon>
    </lineage>
</organism>
<comment type="caution">
    <text evidence="2">The sequence shown here is derived from an EMBL/GenBank/DDBJ whole genome shotgun (WGS) entry which is preliminary data.</text>
</comment>
<dbReference type="Proteomes" id="UP001362899">
    <property type="component" value="Unassembled WGS sequence"/>
</dbReference>
<evidence type="ECO:0000313" key="3">
    <source>
        <dbReference type="Proteomes" id="UP001362899"/>
    </source>
</evidence>
<sequence length="598" mass="67817">MFDIPFDLVHSRLSESVETGVKSFFHHREVTELENYLQLDEVQQKTYTFKYISRREPDGFLGVYSDGIYDQNGTYLGDSISYTDNVNDVAHISSRPIRDDPLLKRPYENIFCYENNQPGATHGMGQQISAFYHGFEVLPRNVCAPKVTMESVTTQMIVHKAQKMKLAPSTMKILTRSNYKAPFSLKYDQYHDDFVNSFDIHHRSTHVLTSIFYISLSRLEYPMAWNALCALVRGKSDDIRFLWRPALELLSWYHSSGNNLTQEISQSQMTSQARLRGADYLLNWIIMNFQHSPVLTIERLKPRPRAKDLVPFDISMKIAQGEYKRALDVAIPTLLSRMYSSNPLIWALAGLASLKVNGTSSKTKKYFKQCMKLGGVIPEITQKQAELDPAENEEESSSEDSQEESEIDVENLADIRRTQEYSELGDREGDMDTILGGPSDIEDEYGYHLSDAEQDDDDDVDDIDDDYSSKKYKRRNTVKDNNLDDVLSIDNNKLKDNLIFESKTQTSKPVAIEGKETGIYDNKEADYSSSASSNSDSDSNSDSGISNNSNSAYLTQHPVKRASSSQKTAKIQKVEDGPFSQPLSQLGAEMGSDSDDYY</sequence>
<gene>
    <name evidence="2" type="ORF">DASB73_043130</name>
</gene>
<keyword evidence="3" id="KW-1185">Reference proteome</keyword>
<proteinExistence type="predicted"/>
<protein>
    <submittedName>
        <fullName evidence="2">Uncharacterized protein</fullName>
    </submittedName>
</protein>
<dbReference type="AlphaFoldDB" id="A0AAV5RPA0"/>
<feature type="compositionally biased region" description="Basic and acidic residues" evidence="1">
    <location>
        <begin position="513"/>
        <end position="526"/>
    </location>
</feature>
<dbReference type="InterPro" id="IPR007224">
    <property type="entry name" value="TIF_Rrn11"/>
</dbReference>
<dbReference type="EMBL" id="BTGC01000008">
    <property type="protein sequence ID" value="GMM53350.1"/>
    <property type="molecule type" value="Genomic_DNA"/>
</dbReference>
<feature type="region of interest" description="Disordered" evidence="1">
    <location>
        <begin position="384"/>
        <end position="483"/>
    </location>
</feature>
<feature type="compositionally biased region" description="Acidic residues" evidence="1">
    <location>
        <begin position="388"/>
        <end position="411"/>
    </location>
</feature>
<dbReference type="GO" id="GO:0001164">
    <property type="term" value="F:RNA polymerase I core promoter sequence-specific DNA binding"/>
    <property type="evidence" value="ECO:0007669"/>
    <property type="project" value="InterPro"/>
</dbReference>
<dbReference type="GO" id="GO:0001181">
    <property type="term" value="F:RNA polymerase I general transcription initiation factor activity"/>
    <property type="evidence" value="ECO:0007669"/>
    <property type="project" value="InterPro"/>
</dbReference>
<feature type="compositionally biased region" description="Basic and acidic residues" evidence="1">
    <location>
        <begin position="413"/>
        <end position="430"/>
    </location>
</feature>
<reference evidence="2 3" key="1">
    <citation type="journal article" date="2023" name="Elife">
        <title>Identification of key yeast species and microbe-microbe interactions impacting larval growth of Drosophila in the wild.</title>
        <authorList>
            <person name="Mure A."/>
            <person name="Sugiura Y."/>
            <person name="Maeda R."/>
            <person name="Honda K."/>
            <person name="Sakurai N."/>
            <person name="Takahashi Y."/>
            <person name="Watada M."/>
            <person name="Katoh T."/>
            <person name="Gotoh A."/>
            <person name="Gotoh Y."/>
            <person name="Taniguchi I."/>
            <person name="Nakamura K."/>
            <person name="Hayashi T."/>
            <person name="Katayama T."/>
            <person name="Uemura T."/>
            <person name="Hattori Y."/>
        </authorList>
    </citation>
    <scope>NUCLEOTIDE SEQUENCE [LARGE SCALE GENOMIC DNA]</scope>
    <source>
        <strain evidence="2 3">SB-73</strain>
    </source>
</reference>